<dbReference type="AlphaFoldDB" id="A0A3N7HRM6"/>
<dbReference type="GO" id="GO:0004497">
    <property type="term" value="F:monooxygenase activity"/>
    <property type="evidence" value="ECO:0007669"/>
    <property type="project" value="UniProtKB-KW"/>
</dbReference>
<evidence type="ECO:0000313" key="2">
    <source>
        <dbReference type="EMBL" id="RQP23866.1"/>
    </source>
</evidence>
<keyword evidence="2" id="KW-0503">Monooxygenase</keyword>
<keyword evidence="2" id="KW-0560">Oxidoreductase</keyword>
<comment type="caution">
    <text evidence="2">The sequence shown here is derived from an EMBL/GenBank/DDBJ whole genome shotgun (WGS) entry which is preliminary data.</text>
</comment>
<proteinExistence type="predicted"/>
<reference evidence="2 3" key="1">
    <citation type="submission" date="2018-08" db="EMBL/GenBank/DDBJ databases">
        <authorList>
            <person name="Khan S.A."/>
            <person name="Jeon C.O."/>
            <person name="Chun B.H."/>
            <person name="Jeong S.E."/>
        </authorList>
    </citation>
    <scope>NUCLEOTIDE SEQUENCE [LARGE SCALE GENOMIC DNA]</scope>
    <source>
        <strain evidence="2 3">S-16</strain>
    </source>
</reference>
<dbReference type="OrthoDB" id="9798157at2"/>
<accession>A0A3N7HRM6</accession>
<dbReference type="Gene3D" id="3.30.70.100">
    <property type="match status" value="1"/>
</dbReference>
<dbReference type="Pfam" id="PF03992">
    <property type="entry name" value="ABM"/>
    <property type="match status" value="1"/>
</dbReference>
<dbReference type="Proteomes" id="UP000267464">
    <property type="component" value="Unassembled WGS sequence"/>
</dbReference>
<evidence type="ECO:0000259" key="1">
    <source>
        <dbReference type="Pfam" id="PF03992"/>
    </source>
</evidence>
<dbReference type="InterPro" id="IPR007138">
    <property type="entry name" value="ABM_dom"/>
</dbReference>
<sequence length="107" mass="12228">MVIEYIRYGLTDDAQATAFERDYALAARFLDDSEHCLSYQLARCVDQPLQYILQIRWDSADGHLQGFRRSAGFADFVRLVGPYTRQLLEMRHYQPTAVAGARPGQAL</sequence>
<evidence type="ECO:0000313" key="3">
    <source>
        <dbReference type="Proteomes" id="UP000267464"/>
    </source>
</evidence>
<dbReference type="SUPFAM" id="SSF54909">
    <property type="entry name" value="Dimeric alpha+beta barrel"/>
    <property type="match status" value="1"/>
</dbReference>
<organism evidence="2 3">
    <name type="scientific">Piscinibacter terrae</name>
    <dbReference type="NCBI Taxonomy" id="2496871"/>
    <lineage>
        <taxon>Bacteria</taxon>
        <taxon>Pseudomonadati</taxon>
        <taxon>Pseudomonadota</taxon>
        <taxon>Betaproteobacteria</taxon>
        <taxon>Burkholderiales</taxon>
        <taxon>Sphaerotilaceae</taxon>
        <taxon>Piscinibacter</taxon>
    </lineage>
</organism>
<name>A0A3N7HRM6_9BURK</name>
<dbReference type="InterPro" id="IPR011008">
    <property type="entry name" value="Dimeric_a/b-barrel"/>
</dbReference>
<protein>
    <submittedName>
        <fullName evidence="2">Antibiotic biosynthesis monooxygenase</fullName>
    </submittedName>
</protein>
<dbReference type="EMBL" id="QUSW01000004">
    <property type="protein sequence ID" value="RQP23866.1"/>
    <property type="molecule type" value="Genomic_DNA"/>
</dbReference>
<feature type="domain" description="ABM" evidence="1">
    <location>
        <begin position="1"/>
        <end position="78"/>
    </location>
</feature>
<reference evidence="2 3" key="2">
    <citation type="submission" date="2018-12" db="EMBL/GenBank/DDBJ databases">
        <title>Rhizobacter gummiphilus sp. nov., a rubber-degrading bacterium isolated from the soil of a botanical garden in Japan.</title>
        <authorList>
            <person name="Shunsuke S.S."/>
        </authorList>
    </citation>
    <scope>NUCLEOTIDE SEQUENCE [LARGE SCALE GENOMIC DNA]</scope>
    <source>
        <strain evidence="2 3">S-16</strain>
    </source>
</reference>
<gene>
    <name evidence="2" type="ORF">DZC73_17280</name>
</gene>
<dbReference type="RefSeq" id="WP_124541596.1">
    <property type="nucleotide sequence ID" value="NZ_QUSW01000004.1"/>
</dbReference>
<keyword evidence="3" id="KW-1185">Reference proteome</keyword>